<accession>A0ABW0WZ96</accession>
<reference evidence="9" key="1">
    <citation type="journal article" date="2019" name="Int. J. Syst. Evol. Microbiol.">
        <title>The Global Catalogue of Microorganisms (GCM) 10K type strain sequencing project: providing services to taxonomists for standard genome sequencing and annotation.</title>
        <authorList>
            <consortium name="The Broad Institute Genomics Platform"/>
            <consortium name="The Broad Institute Genome Sequencing Center for Infectious Disease"/>
            <person name="Wu L."/>
            <person name="Ma J."/>
        </authorList>
    </citation>
    <scope>NUCLEOTIDE SEQUENCE [LARGE SCALE GENOMIC DNA]</scope>
    <source>
        <strain evidence="9">CGMCC 4.1437</strain>
    </source>
</reference>
<comment type="caution">
    <text evidence="8">The sequence shown here is derived from an EMBL/GenBank/DDBJ whole genome shotgun (WGS) entry which is preliminary data.</text>
</comment>
<evidence type="ECO:0000259" key="7">
    <source>
        <dbReference type="SMART" id="SM00829"/>
    </source>
</evidence>
<gene>
    <name evidence="8" type="ORF">ACFP3U_04220</name>
</gene>
<dbReference type="RefSeq" id="WP_380223785.1">
    <property type="nucleotide sequence ID" value="NZ_JBHSOF010000003.1"/>
</dbReference>
<dbReference type="SMART" id="SM00829">
    <property type="entry name" value="PKS_ER"/>
    <property type="match status" value="1"/>
</dbReference>
<keyword evidence="9" id="KW-1185">Reference proteome</keyword>
<dbReference type="PANTHER" id="PTHR43350:SF21">
    <property type="entry name" value="S-NITROSOMYCOTHIOL REDUCTASE MSCR"/>
    <property type="match status" value="1"/>
</dbReference>
<evidence type="ECO:0000256" key="3">
    <source>
        <dbReference type="ARBA" id="ARBA00022723"/>
    </source>
</evidence>
<dbReference type="Gene3D" id="3.40.50.720">
    <property type="entry name" value="NAD(P)-binding Rossmann-like Domain"/>
    <property type="match status" value="1"/>
</dbReference>
<keyword evidence="4 6" id="KW-0862">Zinc</keyword>
<evidence type="ECO:0000256" key="1">
    <source>
        <dbReference type="ARBA" id="ARBA00001947"/>
    </source>
</evidence>
<dbReference type="InterPro" id="IPR036291">
    <property type="entry name" value="NAD(P)-bd_dom_sf"/>
</dbReference>
<dbReference type="Pfam" id="PF08240">
    <property type="entry name" value="ADH_N"/>
    <property type="match status" value="1"/>
</dbReference>
<dbReference type="InterPro" id="IPR011032">
    <property type="entry name" value="GroES-like_sf"/>
</dbReference>
<dbReference type="PANTHER" id="PTHR43350">
    <property type="entry name" value="NAD-DEPENDENT ALCOHOL DEHYDROGENASE"/>
    <property type="match status" value="1"/>
</dbReference>
<protein>
    <submittedName>
        <fullName evidence="8">NAD(P)-dependent alcohol dehydrogenase</fullName>
    </submittedName>
</protein>
<evidence type="ECO:0000256" key="5">
    <source>
        <dbReference type="ARBA" id="ARBA00023002"/>
    </source>
</evidence>
<dbReference type="Pfam" id="PF00107">
    <property type="entry name" value="ADH_zinc_N"/>
    <property type="match status" value="1"/>
</dbReference>
<sequence>MIETTAAVVRETGGPFRPETVRLDGPREDEVLVRIRAVGICHTDLSVRAGRTPAPLPAVLGHEGAGTVTAVGRAVTRVRPGDTVVLTFDSCGACPSCLAGRPVRCDHWAALNLFGGRRLDGSATLRGTGRHRDTALHGHFFGQSSFAAHALADERNAVPVPGPPVPFELLAPFGCGVQTGAGAVLNVLRPRPGDTLAVFGAGAVGLAAVLAARLTPVARIVAVDLRPARLALALELGATDVVDAGSEDPVAAVRALTGGRGAEHTLETSGSVRALRQAVEALAVGGTCGVVGAPPAGSEVGLDVPGLLARAPRIVGVNQGASVPGRFLPALVDLFRAGRLPVDRLVRTFPFAAIEEAVAAAEAGEVVKPVLVLPDPP</sequence>
<comment type="similarity">
    <text evidence="2 6">Belongs to the zinc-containing alcohol dehydrogenase family.</text>
</comment>
<evidence type="ECO:0000313" key="9">
    <source>
        <dbReference type="Proteomes" id="UP001595975"/>
    </source>
</evidence>
<proteinExistence type="inferred from homology"/>
<evidence type="ECO:0000256" key="6">
    <source>
        <dbReference type="RuleBase" id="RU361277"/>
    </source>
</evidence>
<comment type="cofactor">
    <cofactor evidence="1 6">
        <name>Zn(2+)</name>
        <dbReference type="ChEBI" id="CHEBI:29105"/>
    </cofactor>
</comment>
<dbReference type="InterPro" id="IPR013154">
    <property type="entry name" value="ADH-like_N"/>
</dbReference>
<dbReference type="SUPFAM" id="SSF51735">
    <property type="entry name" value="NAD(P)-binding Rossmann-fold domains"/>
    <property type="match status" value="1"/>
</dbReference>
<dbReference type="Gene3D" id="3.90.180.10">
    <property type="entry name" value="Medium-chain alcohol dehydrogenases, catalytic domain"/>
    <property type="match status" value="1"/>
</dbReference>
<evidence type="ECO:0000256" key="2">
    <source>
        <dbReference type="ARBA" id="ARBA00008072"/>
    </source>
</evidence>
<keyword evidence="5" id="KW-0560">Oxidoreductase</keyword>
<organism evidence="8 9">
    <name type="scientific">Kitasatospora misakiensis</name>
    <dbReference type="NCBI Taxonomy" id="67330"/>
    <lineage>
        <taxon>Bacteria</taxon>
        <taxon>Bacillati</taxon>
        <taxon>Actinomycetota</taxon>
        <taxon>Actinomycetes</taxon>
        <taxon>Kitasatosporales</taxon>
        <taxon>Streptomycetaceae</taxon>
        <taxon>Kitasatospora</taxon>
    </lineage>
</organism>
<dbReference type="InterPro" id="IPR020843">
    <property type="entry name" value="ER"/>
</dbReference>
<dbReference type="CDD" id="cd08278">
    <property type="entry name" value="benzyl_alcohol_DH"/>
    <property type="match status" value="1"/>
</dbReference>
<dbReference type="Proteomes" id="UP001595975">
    <property type="component" value="Unassembled WGS sequence"/>
</dbReference>
<keyword evidence="3 6" id="KW-0479">Metal-binding</keyword>
<dbReference type="SUPFAM" id="SSF50129">
    <property type="entry name" value="GroES-like"/>
    <property type="match status" value="1"/>
</dbReference>
<evidence type="ECO:0000256" key="4">
    <source>
        <dbReference type="ARBA" id="ARBA00022833"/>
    </source>
</evidence>
<dbReference type="EMBL" id="JBHSOF010000003">
    <property type="protein sequence ID" value="MFC5662186.1"/>
    <property type="molecule type" value="Genomic_DNA"/>
</dbReference>
<dbReference type="InterPro" id="IPR013149">
    <property type="entry name" value="ADH-like_C"/>
</dbReference>
<feature type="domain" description="Enoyl reductase (ER)" evidence="7">
    <location>
        <begin position="14"/>
        <end position="371"/>
    </location>
</feature>
<evidence type="ECO:0000313" key="8">
    <source>
        <dbReference type="EMBL" id="MFC5662186.1"/>
    </source>
</evidence>
<dbReference type="InterPro" id="IPR002328">
    <property type="entry name" value="ADH_Zn_CS"/>
</dbReference>
<dbReference type="PROSITE" id="PS00059">
    <property type="entry name" value="ADH_ZINC"/>
    <property type="match status" value="1"/>
</dbReference>
<name>A0ABW0WZ96_9ACTN</name>